<keyword evidence="2" id="KW-1185">Reference proteome</keyword>
<proteinExistence type="predicted"/>
<organism evidence="1 2">
    <name type="scientific">Reticulomyxa filosa</name>
    <dbReference type="NCBI Taxonomy" id="46433"/>
    <lineage>
        <taxon>Eukaryota</taxon>
        <taxon>Sar</taxon>
        <taxon>Rhizaria</taxon>
        <taxon>Retaria</taxon>
        <taxon>Foraminifera</taxon>
        <taxon>Monothalamids</taxon>
        <taxon>Reticulomyxidae</taxon>
        <taxon>Reticulomyxa</taxon>
    </lineage>
</organism>
<sequence length="114" mass="13707">MELFSDRGKNRNYLELCCRKYVKAFIFFMIKKEILMDKYSKTPKQQEHLMGLFVKFYGKVENATILQTWSNCEQMYHDTVLKLKAICSNNELRVYKITFITIGKKKNDYCQHLE</sequence>
<gene>
    <name evidence="1" type="ORF">RFI_20083</name>
</gene>
<protein>
    <submittedName>
        <fullName evidence="1">Uncharacterized protein</fullName>
    </submittedName>
</protein>
<dbReference type="AlphaFoldDB" id="X6MUV5"/>
<name>X6MUV5_RETFI</name>
<dbReference type="Proteomes" id="UP000023152">
    <property type="component" value="Unassembled WGS sequence"/>
</dbReference>
<accession>X6MUV5</accession>
<evidence type="ECO:0000313" key="1">
    <source>
        <dbReference type="EMBL" id="ETO17247.1"/>
    </source>
</evidence>
<dbReference type="EMBL" id="ASPP01017037">
    <property type="protein sequence ID" value="ETO17247.1"/>
    <property type="molecule type" value="Genomic_DNA"/>
</dbReference>
<comment type="caution">
    <text evidence="1">The sequence shown here is derived from an EMBL/GenBank/DDBJ whole genome shotgun (WGS) entry which is preliminary data.</text>
</comment>
<evidence type="ECO:0000313" key="2">
    <source>
        <dbReference type="Proteomes" id="UP000023152"/>
    </source>
</evidence>
<reference evidence="1 2" key="1">
    <citation type="journal article" date="2013" name="Curr. Biol.">
        <title>The Genome of the Foraminiferan Reticulomyxa filosa.</title>
        <authorList>
            <person name="Glockner G."/>
            <person name="Hulsmann N."/>
            <person name="Schleicher M."/>
            <person name="Noegel A.A."/>
            <person name="Eichinger L."/>
            <person name="Gallinger C."/>
            <person name="Pawlowski J."/>
            <person name="Sierra R."/>
            <person name="Euteneuer U."/>
            <person name="Pillet L."/>
            <person name="Moustafa A."/>
            <person name="Platzer M."/>
            <person name="Groth M."/>
            <person name="Szafranski K."/>
            <person name="Schliwa M."/>
        </authorList>
    </citation>
    <scope>NUCLEOTIDE SEQUENCE [LARGE SCALE GENOMIC DNA]</scope>
</reference>